<evidence type="ECO:0000256" key="7">
    <source>
        <dbReference type="ARBA" id="ARBA00023136"/>
    </source>
</evidence>
<dbReference type="InterPro" id="IPR005829">
    <property type="entry name" value="Sugar_transporter_CS"/>
</dbReference>
<feature type="transmembrane region" description="Helical" evidence="8">
    <location>
        <begin position="231"/>
        <end position="256"/>
    </location>
</feature>
<dbReference type="PANTHER" id="PTHR23502">
    <property type="entry name" value="MAJOR FACILITATOR SUPERFAMILY"/>
    <property type="match status" value="1"/>
</dbReference>
<keyword evidence="8" id="KW-0997">Cell inner membrane</keyword>
<dbReference type="Proteomes" id="UP000028826">
    <property type="component" value="Unassembled WGS sequence"/>
</dbReference>
<dbReference type="GO" id="GO:0005886">
    <property type="term" value="C:plasma membrane"/>
    <property type="evidence" value="ECO:0007669"/>
    <property type="project" value="UniProtKB-SubCell"/>
</dbReference>
<comment type="similarity">
    <text evidence="2 8">Belongs to the major facilitator superfamily. Bcr/CmlA family.</text>
</comment>
<keyword evidence="4" id="KW-1003">Cell membrane</keyword>
<evidence type="ECO:0000313" key="9">
    <source>
        <dbReference type="EMBL" id="KFI31781.1"/>
    </source>
</evidence>
<keyword evidence="3 8" id="KW-0813">Transport</keyword>
<dbReference type="Pfam" id="PF07690">
    <property type="entry name" value="MFS_1"/>
    <property type="match status" value="1"/>
</dbReference>
<feature type="transmembrane region" description="Helical" evidence="8">
    <location>
        <begin position="93"/>
        <end position="112"/>
    </location>
</feature>
<dbReference type="GO" id="GO:1990961">
    <property type="term" value="P:xenobiotic detoxification by transmembrane export across the plasma membrane"/>
    <property type="evidence" value="ECO:0007669"/>
    <property type="project" value="InterPro"/>
</dbReference>
<organism evidence="9 10">
    <name type="scientific">Haematobacter massiliensis</name>
    <dbReference type="NCBI Taxonomy" id="195105"/>
    <lineage>
        <taxon>Bacteria</taxon>
        <taxon>Pseudomonadati</taxon>
        <taxon>Pseudomonadota</taxon>
        <taxon>Alphaproteobacteria</taxon>
        <taxon>Rhodobacterales</taxon>
        <taxon>Paracoccaceae</taxon>
        <taxon>Haematobacter</taxon>
    </lineage>
</organism>
<protein>
    <recommendedName>
        <fullName evidence="8">Bcr/CflA family efflux transporter</fullName>
    </recommendedName>
</protein>
<dbReference type="GO" id="GO:0042910">
    <property type="term" value="F:xenobiotic transmembrane transporter activity"/>
    <property type="evidence" value="ECO:0007669"/>
    <property type="project" value="InterPro"/>
</dbReference>
<proteinExistence type="inferred from homology"/>
<dbReference type="RefSeq" id="WP_084683927.1">
    <property type="nucleotide sequence ID" value="NZ_CAMIFG010000024.1"/>
</dbReference>
<dbReference type="PROSITE" id="PS00216">
    <property type="entry name" value="SUGAR_TRANSPORT_1"/>
    <property type="match status" value="1"/>
</dbReference>
<dbReference type="PANTHER" id="PTHR23502:SF132">
    <property type="entry name" value="POLYAMINE TRANSPORTER 2-RELATED"/>
    <property type="match status" value="1"/>
</dbReference>
<keyword evidence="6 8" id="KW-1133">Transmembrane helix</keyword>
<dbReference type="PROSITE" id="PS50850">
    <property type="entry name" value="MFS"/>
    <property type="match status" value="1"/>
</dbReference>
<evidence type="ECO:0000256" key="1">
    <source>
        <dbReference type="ARBA" id="ARBA00004651"/>
    </source>
</evidence>
<evidence type="ECO:0000256" key="2">
    <source>
        <dbReference type="ARBA" id="ARBA00006236"/>
    </source>
</evidence>
<feature type="transmembrane region" description="Helical" evidence="8">
    <location>
        <begin position="61"/>
        <end position="81"/>
    </location>
</feature>
<dbReference type="SUPFAM" id="SSF103473">
    <property type="entry name" value="MFS general substrate transporter"/>
    <property type="match status" value="1"/>
</dbReference>
<keyword evidence="5 8" id="KW-0812">Transmembrane</keyword>
<evidence type="ECO:0000256" key="4">
    <source>
        <dbReference type="ARBA" id="ARBA00022475"/>
    </source>
</evidence>
<feature type="transmembrane region" description="Helical" evidence="8">
    <location>
        <begin position="325"/>
        <end position="349"/>
    </location>
</feature>
<dbReference type="AlphaFoldDB" id="A0A086YBY1"/>
<feature type="transmembrane region" description="Helical" evidence="8">
    <location>
        <begin position="21"/>
        <end position="41"/>
    </location>
</feature>
<feature type="transmembrane region" description="Helical" evidence="8">
    <location>
        <begin position="118"/>
        <end position="139"/>
    </location>
</feature>
<sequence length="413" mass="44732">MAGSILSTQRRGGLFNPRTQPPFGEFVALIAMMFATIALSIDAMLPALPQIAHDLDLANPNRAQIIITVFMAGIGLGQLFAGPLSDSFGRRRIIVIGVAIYVMGSLMAYLSHTFEVLLLARFLQGVGASAPRIVGVAIVRDRYEGRMMARVMSFVMTLFILVPAVAPLFGTFVIHLAGWRSIFLVLVFAGVAMALWLLSRQPETLEVSHRRPFSFRAIGSAMREIFGNRLVLVYLMAMSLGFGPLFGFISSVQQIYDVSFGMGESFALWFAAQALIAGTAGPLNATLVMRFGMRRMASTAFLMQAVISVAMFTLWRFGVFETHPFPAFFCWAAAVFFLNGFIFGNLNALSLEHLGHIAGSAASIIGAVSTVIAVLIAMPIGLAFDGTPVPLIFGITCCACAGYLLMLYSRRHG</sequence>
<dbReference type="OrthoDB" id="9800416at2"/>
<dbReference type="CDD" id="cd17320">
    <property type="entry name" value="MFS_MdfA_MDR_like"/>
    <property type="match status" value="1"/>
</dbReference>
<dbReference type="InterPro" id="IPR036259">
    <property type="entry name" value="MFS_trans_sf"/>
</dbReference>
<feature type="transmembrane region" description="Helical" evidence="8">
    <location>
        <begin position="300"/>
        <end position="319"/>
    </location>
</feature>
<dbReference type="eggNOG" id="COG2814">
    <property type="taxonomic scope" value="Bacteria"/>
</dbReference>
<dbReference type="NCBIfam" id="TIGR00710">
    <property type="entry name" value="efflux_Bcr_CflA"/>
    <property type="match status" value="1"/>
</dbReference>
<evidence type="ECO:0000313" key="10">
    <source>
        <dbReference type="Proteomes" id="UP000028826"/>
    </source>
</evidence>
<keyword evidence="7 8" id="KW-0472">Membrane</keyword>
<comment type="caution">
    <text evidence="9">The sequence shown here is derived from an EMBL/GenBank/DDBJ whole genome shotgun (WGS) entry which is preliminary data.</text>
</comment>
<evidence type="ECO:0000256" key="6">
    <source>
        <dbReference type="ARBA" id="ARBA00022989"/>
    </source>
</evidence>
<dbReference type="InterPro" id="IPR020846">
    <property type="entry name" value="MFS_dom"/>
</dbReference>
<evidence type="ECO:0000256" key="8">
    <source>
        <dbReference type="RuleBase" id="RU365088"/>
    </source>
</evidence>
<name>A0A086YBY1_9RHOB</name>
<feature type="transmembrane region" description="Helical" evidence="8">
    <location>
        <begin position="151"/>
        <end position="173"/>
    </location>
</feature>
<evidence type="ECO:0000256" key="5">
    <source>
        <dbReference type="ARBA" id="ARBA00022692"/>
    </source>
</evidence>
<feature type="transmembrane region" description="Helical" evidence="8">
    <location>
        <begin position="268"/>
        <end position="288"/>
    </location>
</feature>
<gene>
    <name evidence="9" type="ORF">CN97_04955</name>
</gene>
<dbReference type="InterPro" id="IPR011701">
    <property type="entry name" value="MFS"/>
</dbReference>
<dbReference type="InterPro" id="IPR004812">
    <property type="entry name" value="Efflux_drug-R_Bcr/CmlA"/>
</dbReference>
<comment type="subcellular location">
    <subcellularLocation>
        <location evidence="8">Cell inner membrane</location>
        <topology evidence="8">Multi-pass membrane protein</topology>
    </subcellularLocation>
    <subcellularLocation>
        <location evidence="1">Cell membrane</location>
        <topology evidence="1">Multi-pass membrane protein</topology>
    </subcellularLocation>
</comment>
<dbReference type="STRING" id="195105.CN97_04955"/>
<keyword evidence="10" id="KW-1185">Reference proteome</keyword>
<dbReference type="EMBL" id="JGYG01000001">
    <property type="protein sequence ID" value="KFI31781.1"/>
    <property type="molecule type" value="Genomic_DNA"/>
</dbReference>
<feature type="transmembrane region" description="Helical" evidence="8">
    <location>
        <begin position="361"/>
        <end position="384"/>
    </location>
</feature>
<evidence type="ECO:0000256" key="3">
    <source>
        <dbReference type="ARBA" id="ARBA00022448"/>
    </source>
</evidence>
<accession>A0A086YBY1</accession>
<dbReference type="Gene3D" id="1.20.1720.10">
    <property type="entry name" value="Multidrug resistance protein D"/>
    <property type="match status" value="1"/>
</dbReference>
<reference evidence="9 10" key="1">
    <citation type="submission" date="2014-03" db="EMBL/GenBank/DDBJ databases">
        <title>Genome of Haematobacter massiliensis CCUG 47968.</title>
        <authorList>
            <person name="Wang D."/>
            <person name="Wang G."/>
        </authorList>
    </citation>
    <scope>NUCLEOTIDE SEQUENCE [LARGE SCALE GENOMIC DNA]</scope>
    <source>
        <strain evidence="9 10">CCUG 47968</strain>
    </source>
</reference>
<feature type="transmembrane region" description="Helical" evidence="8">
    <location>
        <begin position="390"/>
        <end position="408"/>
    </location>
</feature>
<feature type="transmembrane region" description="Helical" evidence="8">
    <location>
        <begin position="179"/>
        <end position="198"/>
    </location>
</feature>